<reference evidence="1 2" key="1">
    <citation type="submission" date="2024-07" db="EMBL/GenBank/DDBJ databases">
        <title>Luteimonas salilacus sp. nov., isolated from the shore soil of Salt Lake in Tibet of China.</title>
        <authorList>
            <person name="Zhang X."/>
            <person name="Li A."/>
        </authorList>
    </citation>
    <scope>NUCLEOTIDE SEQUENCE [LARGE SCALE GENOMIC DNA]</scope>
    <source>
        <strain evidence="1 2">B3-2-R+30</strain>
    </source>
</reference>
<organism evidence="1 2">
    <name type="scientific">Luteimonas salinilitoris</name>
    <dbReference type="NCBI Taxonomy" id="3237697"/>
    <lineage>
        <taxon>Bacteria</taxon>
        <taxon>Pseudomonadati</taxon>
        <taxon>Pseudomonadota</taxon>
        <taxon>Gammaproteobacteria</taxon>
        <taxon>Lysobacterales</taxon>
        <taxon>Lysobacteraceae</taxon>
        <taxon>Luteimonas</taxon>
    </lineage>
</organism>
<dbReference type="Proteomes" id="UP001566331">
    <property type="component" value="Unassembled WGS sequence"/>
</dbReference>
<keyword evidence="2" id="KW-1185">Reference proteome</keyword>
<evidence type="ECO:0000313" key="2">
    <source>
        <dbReference type="Proteomes" id="UP001566331"/>
    </source>
</evidence>
<dbReference type="EMBL" id="JBFWIC010000010">
    <property type="protein sequence ID" value="MEZ0474824.1"/>
    <property type="molecule type" value="Genomic_DNA"/>
</dbReference>
<dbReference type="RefSeq" id="WP_370564487.1">
    <property type="nucleotide sequence ID" value="NZ_JBFWIB010000008.1"/>
</dbReference>
<name>A0ABV4HQ11_9GAMM</name>
<proteinExistence type="predicted"/>
<accession>A0ABV4HQ11</accession>
<protein>
    <submittedName>
        <fullName evidence="1">Uncharacterized protein</fullName>
    </submittedName>
</protein>
<comment type="caution">
    <text evidence="1">The sequence shown here is derived from an EMBL/GenBank/DDBJ whole genome shotgun (WGS) entry which is preliminary data.</text>
</comment>
<sequence>MPRAQHEHLALRAWSHRNRKRARDGFAAVVGRRIRGRGACGQGRQQQRSQQVQS</sequence>
<evidence type="ECO:0000313" key="1">
    <source>
        <dbReference type="EMBL" id="MEZ0474824.1"/>
    </source>
</evidence>
<gene>
    <name evidence="1" type="ORF">AB6713_09355</name>
</gene>